<dbReference type="EC" id="5.2.1.8" evidence="4"/>
<dbReference type="PIRSF" id="PIRSF001467">
    <property type="entry name" value="Peptidylpro_ismrse"/>
    <property type="match status" value="1"/>
</dbReference>
<dbReference type="InterPro" id="IPR029000">
    <property type="entry name" value="Cyclophilin-like_dom_sf"/>
</dbReference>
<dbReference type="Proteomes" id="UP000198287">
    <property type="component" value="Unassembled WGS sequence"/>
</dbReference>
<comment type="function">
    <text evidence="4">PPIases accelerate the folding of proteins. It catalyzes the cis-trans isomerization of proline imidic peptide bonds in oligopeptides.</text>
</comment>
<dbReference type="SUPFAM" id="SSF50891">
    <property type="entry name" value="Cyclophilin-like"/>
    <property type="match status" value="1"/>
</dbReference>
<evidence type="ECO:0000313" key="7">
    <source>
        <dbReference type="Proteomes" id="UP000198287"/>
    </source>
</evidence>
<dbReference type="GO" id="GO:0016018">
    <property type="term" value="F:cyclosporin A binding"/>
    <property type="evidence" value="ECO:0007669"/>
    <property type="project" value="TreeGrafter"/>
</dbReference>
<sequence>MNTKYFAIVLLFAIIAAAVVWASKVELEIQQDNPEEVTEKVYFDVTIGGEDVGRIVIGLFGKTVPYTVANFAAICKQGIQGMSYNGTKFHRVIRSFMIQGGDIVNHDGTGGISIYGPRFNDENFIVQHSGPSYLSMANSGPNTNGCQFFITTVPTPWLNGAHVAFGKVIEGYEFVTAVETNPTDAGDRPILPALIKECGGLPL</sequence>
<evidence type="ECO:0000313" key="6">
    <source>
        <dbReference type="EMBL" id="OXA37166.1"/>
    </source>
</evidence>
<dbReference type="Gene3D" id="2.40.100.10">
    <property type="entry name" value="Cyclophilin-like"/>
    <property type="match status" value="1"/>
</dbReference>
<dbReference type="OrthoDB" id="10064525at2759"/>
<dbReference type="PROSITE" id="PS50072">
    <property type="entry name" value="CSA_PPIASE_2"/>
    <property type="match status" value="1"/>
</dbReference>
<name>A0A226CYQ0_FOLCA</name>
<comment type="catalytic activity">
    <reaction evidence="1 4">
        <text>[protein]-peptidylproline (omega=180) = [protein]-peptidylproline (omega=0)</text>
        <dbReference type="Rhea" id="RHEA:16237"/>
        <dbReference type="Rhea" id="RHEA-COMP:10747"/>
        <dbReference type="Rhea" id="RHEA-COMP:10748"/>
        <dbReference type="ChEBI" id="CHEBI:83833"/>
        <dbReference type="ChEBI" id="CHEBI:83834"/>
        <dbReference type="EC" id="5.2.1.8"/>
    </reaction>
</comment>
<feature type="signal peptide" evidence="4">
    <location>
        <begin position="1"/>
        <end position="22"/>
    </location>
</feature>
<dbReference type="GO" id="GO:0003755">
    <property type="term" value="F:peptidyl-prolyl cis-trans isomerase activity"/>
    <property type="evidence" value="ECO:0007669"/>
    <property type="project" value="UniProtKB-UniRule"/>
</dbReference>
<gene>
    <name evidence="6" type="ORF">Fcan01_28046</name>
</gene>
<evidence type="ECO:0000256" key="4">
    <source>
        <dbReference type="RuleBase" id="RU363019"/>
    </source>
</evidence>
<dbReference type="FunFam" id="2.40.100.10:FF:000001">
    <property type="entry name" value="Peptidyl-prolyl cis-trans isomerase"/>
    <property type="match status" value="1"/>
</dbReference>
<dbReference type="PANTHER" id="PTHR11071:SF478">
    <property type="entry name" value="PEPTIDYL-PROLYL CIS-TRANS ISOMERASE, RHODOPSIN-SPECIFIC ISOZYME"/>
    <property type="match status" value="1"/>
</dbReference>
<dbReference type="AlphaFoldDB" id="A0A226CYQ0"/>
<organism evidence="6 7">
    <name type="scientific">Folsomia candida</name>
    <name type="common">Springtail</name>
    <dbReference type="NCBI Taxonomy" id="158441"/>
    <lineage>
        <taxon>Eukaryota</taxon>
        <taxon>Metazoa</taxon>
        <taxon>Ecdysozoa</taxon>
        <taxon>Arthropoda</taxon>
        <taxon>Hexapoda</taxon>
        <taxon>Collembola</taxon>
        <taxon>Entomobryomorpha</taxon>
        <taxon>Isotomoidea</taxon>
        <taxon>Isotomidae</taxon>
        <taxon>Proisotominae</taxon>
        <taxon>Folsomia</taxon>
    </lineage>
</organism>
<dbReference type="STRING" id="158441.A0A226CYQ0"/>
<keyword evidence="4" id="KW-0732">Signal</keyword>
<dbReference type="InterPro" id="IPR002130">
    <property type="entry name" value="Cyclophilin-type_PPIase_dom"/>
</dbReference>
<keyword evidence="3 4" id="KW-0413">Isomerase</keyword>
<dbReference type="InterPro" id="IPR024936">
    <property type="entry name" value="Cyclophilin-type_PPIase"/>
</dbReference>
<protein>
    <recommendedName>
        <fullName evidence="4">Peptidyl-prolyl cis-trans isomerase</fullName>
        <shortName evidence="4">PPIase</shortName>
        <ecNumber evidence="4">5.2.1.8</ecNumber>
    </recommendedName>
</protein>
<proteinExistence type="inferred from homology"/>
<dbReference type="OMA" id="HETPRTV"/>
<keyword evidence="2 4" id="KW-0697">Rotamase</keyword>
<accession>A0A226CYQ0</accession>
<dbReference type="GO" id="GO:0005737">
    <property type="term" value="C:cytoplasm"/>
    <property type="evidence" value="ECO:0007669"/>
    <property type="project" value="TreeGrafter"/>
</dbReference>
<dbReference type="PANTHER" id="PTHR11071">
    <property type="entry name" value="PEPTIDYL-PROLYL CIS-TRANS ISOMERASE"/>
    <property type="match status" value="1"/>
</dbReference>
<evidence type="ECO:0000259" key="5">
    <source>
        <dbReference type="PROSITE" id="PS50072"/>
    </source>
</evidence>
<evidence type="ECO:0000256" key="3">
    <source>
        <dbReference type="ARBA" id="ARBA00023235"/>
    </source>
</evidence>
<comment type="similarity">
    <text evidence="4">Belongs to the cyclophilin-type PPIase family.</text>
</comment>
<dbReference type="EMBL" id="LNIX01000063">
    <property type="protein sequence ID" value="OXA37166.1"/>
    <property type="molecule type" value="Genomic_DNA"/>
</dbReference>
<feature type="domain" description="PPIase cyclophilin-type" evidence="5">
    <location>
        <begin position="42"/>
        <end position="200"/>
    </location>
</feature>
<reference evidence="6 7" key="1">
    <citation type="submission" date="2015-12" db="EMBL/GenBank/DDBJ databases">
        <title>The genome of Folsomia candida.</title>
        <authorList>
            <person name="Faddeeva A."/>
            <person name="Derks M.F."/>
            <person name="Anvar Y."/>
            <person name="Smit S."/>
            <person name="Van Straalen N."/>
            <person name="Roelofs D."/>
        </authorList>
    </citation>
    <scope>NUCLEOTIDE SEQUENCE [LARGE SCALE GENOMIC DNA]</scope>
    <source>
        <strain evidence="6 7">VU population</strain>
        <tissue evidence="6">Whole body</tissue>
    </source>
</reference>
<dbReference type="PRINTS" id="PR00153">
    <property type="entry name" value="CSAPPISMRASE"/>
</dbReference>
<dbReference type="InterPro" id="IPR020892">
    <property type="entry name" value="Cyclophilin-type_PPIase_CS"/>
</dbReference>
<dbReference type="Pfam" id="PF00160">
    <property type="entry name" value="Pro_isomerase"/>
    <property type="match status" value="1"/>
</dbReference>
<dbReference type="GO" id="GO:0006457">
    <property type="term" value="P:protein folding"/>
    <property type="evidence" value="ECO:0007669"/>
    <property type="project" value="InterPro"/>
</dbReference>
<evidence type="ECO:0000256" key="1">
    <source>
        <dbReference type="ARBA" id="ARBA00000971"/>
    </source>
</evidence>
<evidence type="ECO:0000256" key="2">
    <source>
        <dbReference type="ARBA" id="ARBA00023110"/>
    </source>
</evidence>
<dbReference type="PROSITE" id="PS00170">
    <property type="entry name" value="CSA_PPIASE_1"/>
    <property type="match status" value="1"/>
</dbReference>
<keyword evidence="7" id="KW-1185">Reference proteome</keyword>
<feature type="chain" id="PRO_5011813584" description="Peptidyl-prolyl cis-trans isomerase" evidence="4">
    <location>
        <begin position="23"/>
        <end position="203"/>
    </location>
</feature>
<comment type="caution">
    <text evidence="6">The sequence shown here is derived from an EMBL/GenBank/DDBJ whole genome shotgun (WGS) entry which is preliminary data.</text>
</comment>